<dbReference type="Gene3D" id="3.30.200.20">
    <property type="entry name" value="Phosphorylase Kinase, domain 1"/>
    <property type="match status" value="1"/>
</dbReference>
<evidence type="ECO:0000256" key="6">
    <source>
        <dbReference type="ARBA" id="ARBA00030980"/>
    </source>
</evidence>
<feature type="domain" description="Protein kinase" evidence="10">
    <location>
        <begin position="1"/>
        <end position="175"/>
    </location>
</feature>
<evidence type="ECO:0000256" key="1">
    <source>
        <dbReference type="ARBA" id="ARBA00003747"/>
    </source>
</evidence>
<keyword evidence="12" id="KW-1185">Reference proteome</keyword>
<dbReference type="PROSITE" id="PS50011">
    <property type="entry name" value="PROTEIN_KINASE_DOM"/>
    <property type="match status" value="1"/>
</dbReference>
<dbReference type="InterPro" id="IPR008266">
    <property type="entry name" value="Tyr_kinase_AS"/>
</dbReference>
<evidence type="ECO:0000313" key="11">
    <source>
        <dbReference type="EMBL" id="KAK4233059.1"/>
    </source>
</evidence>
<evidence type="ECO:0000256" key="4">
    <source>
        <dbReference type="ARBA" id="ARBA00013948"/>
    </source>
</evidence>
<dbReference type="Gene3D" id="1.10.510.10">
    <property type="entry name" value="Transferase(Phosphotransferase) domain 1"/>
    <property type="match status" value="1"/>
</dbReference>
<dbReference type="EC" id="2.7.11.1" evidence="3"/>
<evidence type="ECO:0000259" key="10">
    <source>
        <dbReference type="PROSITE" id="PS50011"/>
    </source>
</evidence>
<evidence type="ECO:0000313" key="12">
    <source>
        <dbReference type="Proteomes" id="UP001303760"/>
    </source>
</evidence>
<comment type="catalytic activity">
    <reaction evidence="8">
        <text>L-threonyl-[protein] + ATP = O-phospho-L-threonyl-[protein] + ADP + H(+)</text>
        <dbReference type="Rhea" id="RHEA:46608"/>
        <dbReference type="Rhea" id="RHEA-COMP:11060"/>
        <dbReference type="Rhea" id="RHEA-COMP:11605"/>
        <dbReference type="ChEBI" id="CHEBI:15378"/>
        <dbReference type="ChEBI" id="CHEBI:30013"/>
        <dbReference type="ChEBI" id="CHEBI:30616"/>
        <dbReference type="ChEBI" id="CHEBI:61977"/>
        <dbReference type="ChEBI" id="CHEBI:456216"/>
        <dbReference type="EC" id="2.7.11.1"/>
    </reaction>
</comment>
<evidence type="ECO:0000256" key="2">
    <source>
        <dbReference type="ARBA" id="ARBA00011534"/>
    </source>
</evidence>
<dbReference type="GO" id="GO:0005524">
    <property type="term" value="F:ATP binding"/>
    <property type="evidence" value="ECO:0007669"/>
    <property type="project" value="InterPro"/>
</dbReference>
<dbReference type="InterPro" id="IPR000719">
    <property type="entry name" value="Prot_kinase_dom"/>
</dbReference>
<comment type="caution">
    <text evidence="11">The sequence shown here is derived from an EMBL/GenBank/DDBJ whole genome shotgun (WGS) entry which is preliminary data.</text>
</comment>
<sequence length="175" mass="19332">IPFEYFWITGLNGRHLCIVLPLLGPSVSRAACHYRKEPVVLKDICGQLVRSMYLMYSKGLCHGDFRPSNILFRTHSTIDDLTQEEMLQLELLPVKKCISDLSRPGHKRFILPSIVITDFGVAEQTTGIPPAYGAPEDFLCVGPLGYTTDIWSLAATMFAVVCGTEPFPVSLASGL</sequence>
<dbReference type="SUPFAM" id="SSF56112">
    <property type="entry name" value="Protein kinase-like (PK-like)"/>
    <property type="match status" value="1"/>
</dbReference>
<comment type="subunit">
    <text evidence="2">Component of the EKC/KEOPS complex composed of at least BUD32, CGI121, GON7, KAE1 and PCC1; the whole complex dimerizes.</text>
</comment>
<accession>A0AAN7H980</accession>
<dbReference type="AlphaFoldDB" id="A0AAN7H980"/>
<name>A0AAN7H980_9PEZI</name>
<evidence type="ECO:0000256" key="3">
    <source>
        <dbReference type="ARBA" id="ARBA00012513"/>
    </source>
</evidence>
<dbReference type="PANTHER" id="PTHR44167">
    <property type="entry name" value="OVARIAN-SPECIFIC SERINE/THREONINE-PROTEIN KINASE LOK-RELATED"/>
    <property type="match status" value="1"/>
</dbReference>
<comment type="catalytic activity">
    <reaction evidence="9">
        <text>L-seryl-[protein] + ATP = O-phospho-L-seryl-[protein] + ADP + H(+)</text>
        <dbReference type="Rhea" id="RHEA:17989"/>
        <dbReference type="Rhea" id="RHEA-COMP:9863"/>
        <dbReference type="Rhea" id="RHEA-COMP:11604"/>
        <dbReference type="ChEBI" id="CHEBI:15378"/>
        <dbReference type="ChEBI" id="CHEBI:29999"/>
        <dbReference type="ChEBI" id="CHEBI:30616"/>
        <dbReference type="ChEBI" id="CHEBI:83421"/>
        <dbReference type="ChEBI" id="CHEBI:456216"/>
        <dbReference type="EC" id="2.7.11.1"/>
    </reaction>
</comment>
<proteinExistence type="predicted"/>
<dbReference type="PROSITE" id="PS00109">
    <property type="entry name" value="PROTEIN_KINASE_TYR"/>
    <property type="match status" value="1"/>
</dbReference>
<reference evidence="11" key="1">
    <citation type="journal article" date="2023" name="Mol. Phylogenet. Evol.">
        <title>Genome-scale phylogeny and comparative genomics of the fungal order Sordariales.</title>
        <authorList>
            <person name="Hensen N."/>
            <person name="Bonometti L."/>
            <person name="Westerberg I."/>
            <person name="Brannstrom I.O."/>
            <person name="Guillou S."/>
            <person name="Cros-Aarteil S."/>
            <person name="Calhoun S."/>
            <person name="Haridas S."/>
            <person name="Kuo A."/>
            <person name="Mondo S."/>
            <person name="Pangilinan J."/>
            <person name="Riley R."/>
            <person name="LaButti K."/>
            <person name="Andreopoulos B."/>
            <person name="Lipzen A."/>
            <person name="Chen C."/>
            <person name="Yan M."/>
            <person name="Daum C."/>
            <person name="Ng V."/>
            <person name="Clum A."/>
            <person name="Steindorff A."/>
            <person name="Ohm R.A."/>
            <person name="Martin F."/>
            <person name="Silar P."/>
            <person name="Natvig D.O."/>
            <person name="Lalanne C."/>
            <person name="Gautier V."/>
            <person name="Ament-Velasquez S.L."/>
            <person name="Kruys A."/>
            <person name="Hutchinson M.I."/>
            <person name="Powell A.J."/>
            <person name="Barry K."/>
            <person name="Miller A.N."/>
            <person name="Grigoriev I.V."/>
            <person name="Debuchy R."/>
            <person name="Gladieux P."/>
            <person name="Hiltunen Thoren M."/>
            <person name="Johannesson H."/>
        </authorList>
    </citation>
    <scope>NUCLEOTIDE SEQUENCE</scope>
    <source>
        <strain evidence="11">CBS 532.94</strain>
    </source>
</reference>
<dbReference type="InterPro" id="IPR011009">
    <property type="entry name" value="Kinase-like_dom_sf"/>
</dbReference>
<comment type="function">
    <text evidence="1">Component of the EKC/KEOPS complex that is required for the formation of a threonylcarbamoyl group on adenosine at position 37 (t(6)A37) in tRNAs that read codons beginning with adenine. The complex is probably involved in the transfer of the threonylcarbamoyl moiety of threonylcarbamoyl-AMP (TC-AMP) to the N6 group of A37. BUD32 has ATPase activity in the context of the EKC/KEOPS complex and likely plays a supporting role to the catalytic subunit KAE1. The EKC/KEOPS complex also promotes both telomere uncapping and telomere elongation. The complex is required for efficient recruitment of transcriptional coactivators.</text>
</comment>
<keyword evidence="11" id="KW-0418">Kinase</keyword>
<organism evidence="11 12">
    <name type="scientific">Achaetomium macrosporum</name>
    <dbReference type="NCBI Taxonomy" id="79813"/>
    <lineage>
        <taxon>Eukaryota</taxon>
        <taxon>Fungi</taxon>
        <taxon>Dikarya</taxon>
        <taxon>Ascomycota</taxon>
        <taxon>Pezizomycotina</taxon>
        <taxon>Sordariomycetes</taxon>
        <taxon>Sordariomycetidae</taxon>
        <taxon>Sordariales</taxon>
        <taxon>Chaetomiaceae</taxon>
        <taxon>Achaetomium</taxon>
    </lineage>
</organism>
<dbReference type="Pfam" id="PF00069">
    <property type="entry name" value="Pkinase"/>
    <property type="match status" value="1"/>
</dbReference>
<reference evidence="11" key="2">
    <citation type="submission" date="2023-05" db="EMBL/GenBank/DDBJ databases">
        <authorList>
            <consortium name="Lawrence Berkeley National Laboratory"/>
            <person name="Steindorff A."/>
            <person name="Hensen N."/>
            <person name="Bonometti L."/>
            <person name="Westerberg I."/>
            <person name="Brannstrom I.O."/>
            <person name="Guillou S."/>
            <person name="Cros-Aarteil S."/>
            <person name="Calhoun S."/>
            <person name="Haridas S."/>
            <person name="Kuo A."/>
            <person name="Mondo S."/>
            <person name="Pangilinan J."/>
            <person name="Riley R."/>
            <person name="Labutti K."/>
            <person name="Andreopoulos B."/>
            <person name="Lipzen A."/>
            <person name="Chen C."/>
            <person name="Yanf M."/>
            <person name="Daum C."/>
            <person name="Ng V."/>
            <person name="Clum A."/>
            <person name="Ohm R."/>
            <person name="Martin F."/>
            <person name="Silar P."/>
            <person name="Natvig D."/>
            <person name="Lalanne C."/>
            <person name="Gautier V."/>
            <person name="Ament-Velasquez S.L."/>
            <person name="Kruys A."/>
            <person name="Hutchinson M.I."/>
            <person name="Powell A.J."/>
            <person name="Barry K."/>
            <person name="Miller A.N."/>
            <person name="Grigoriev I.V."/>
            <person name="Debuchy R."/>
            <person name="Gladieux P."/>
            <person name="Thoren M.H."/>
            <person name="Johannesson H."/>
        </authorList>
    </citation>
    <scope>NUCLEOTIDE SEQUENCE</scope>
    <source>
        <strain evidence="11">CBS 532.94</strain>
    </source>
</reference>
<keyword evidence="11" id="KW-0808">Transferase</keyword>
<gene>
    <name evidence="11" type="ORF">C8A03DRAFT_19789</name>
</gene>
<protein>
    <recommendedName>
        <fullName evidence="5">EKC/KEOPS complex subunit BUD32</fullName>
        <ecNumber evidence="3">2.7.11.1</ecNumber>
    </recommendedName>
    <alternativeName>
        <fullName evidence="6 7">Atypical Serine/threonine protein kinase BUD32</fullName>
    </alternativeName>
    <alternativeName>
        <fullName evidence="4">EKC/KEOPS complex subunit bud32</fullName>
    </alternativeName>
</protein>
<dbReference type="EMBL" id="MU860687">
    <property type="protein sequence ID" value="KAK4233059.1"/>
    <property type="molecule type" value="Genomic_DNA"/>
</dbReference>
<dbReference type="GO" id="GO:0004674">
    <property type="term" value="F:protein serine/threonine kinase activity"/>
    <property type="evidence" value="ECO:0007669"/>
    <property type="project" value="UniProtKB-EC"/>
</dbReference>
<feature type="non-terminal residue" evidence="11">
    <location>
        <position position="1"/>
    </location>
</feature>
<dbReference type="Proteomes" id="UP001303760">
    <property type="component" value="Unassembled WGS sequence"/>
</dbReference>
<evidence type="ECO:0000256" key="5">
    <source>
        <dbReference type="ARBA" id="ARBA00019973"/>
    </source>
</evidence>
<evidence type="ECO:0000256" key="8">
    <source>
        <dbReference type="ARBA" id="ARBA00047899"/>
    </source>
</evidence>
<dbReference type="GO" id="GO:0005634">
    <property type="term" value="C:nucleus"/>
    <property type="evidence" value="ECO:0007669"/>
    <property type="project" value="TreeGrafter"/>
</dbReference>
<evidence type="ECO:0000256" key="7">
    <source>
        <dbReference type="ARBA" id="ARBA00033194"/>
    </source>
</evidence>
<dbReference type="GO" id="GO:0044773">
    <property type="term" value="P:mitotic DNA damage checkpoint signaling"/>
    <property type="evidence" value="ECO:0007669"/>
    <property type="project" value="TreeGrafter"/>
</dbReference>
<dbReference type="PANTHER" id="PTHR44167:SF30">
    <property type="entry name" value="PHOSPHORYLASE KINASE"/>
    <property type="match status" value="1"/>
</dbReference>
<evidence type="ECO:0000256" key="9">
    <source>
        <dbReference type="ARBA" id="ARBA00048679"/>
    </source>
</evidence>